<gene>
    <name evidence="2" type="primary">fcl</name>
    <name evidence="2" type="ORF">PbB2_00310</name>
</gene>
<dbReference type="Pfam" id="PF01370">
    <property type="entry name" value="Epimerase"/>
    <property type="match status" value="1"/>
</dbReference>
<dbReference type="EC" id="1.1.1.271" evidence="2"/>
<dbReference type="InterPro" id="IPR036291">
    <property type="entry name" value="NAD(P)-bd_dom_sf"/>
</dbReference>
<keyword evidence="3" id="KW-1185">Reference proteome</keyword>
<dbReference type="Proteomes" id="UP000245086">
    <property type="component" value="Unassembled WGS sequence"/>
</dbReference>
<organism evidence="2 3">
    <name type="scientific">Candidatus Phycosocius bacilliformis</name>
    <dbReference type="NCBI Taxonomy" id="1445552"/>
    <lineage>
        <taxon>Bacteria</taxon>
        <taxon>Pseudomonadati</taxon>
        <taxon>Pseudomonadota</taxon>
        <taxon>Alphaproteobacteria</taxon>
        <taxon>Caulobacterales</taxon>
        <taxon>Caulobacterales incertae sedis</taxon>
        <taxon>Candidatus Phycosocius</taxon>
    </lineage>
</organism>
<dbReference type="InterPro" id="IPR001509">
    <property type="entry name" value="Epimerase_deHydtase"/>
</dbReference>
<accession>A0A2P2E6F8</accession>
<comment type="caution">
    <text evidence="2">The sequence shown here is derived from an EMBL/GenBank/DDBJ whole genome shotgun (WGS) entry which is preliminary data.</text>
</comment>
<evidence type="ECO:0000313" key="3">
    <source>
        <dbReference type="Proteomes" id="UP000245086"/>
    </source>
</evidence>
<dbReference type="PANTHER" id="PTHR43238:SF1">
    <property type="entry name" value="GDP-L-FUCOSE SYNTHASE"/>
    <property type="match status" value="1"/>
</dbReference>
<evidence type="ECO:0000259" key="1">
    <source>
        <dbReference type="Pfam" id="PF01370"/>
    </source>
</evidence>
<dbReference type="PANTHER" id="PTHR43238">
    <property type="entry name" value="GDP-L-FUCOSE SYNTHASE"/>
    <property type="match status" value="1"/>
</dbReference>
<dbReference type="Gene3D" id="3.90.25.10">
    <property type="entry name" value="UDP-galactose 4-epimerase, domain 1"/>
    <property type="match status" value="1"/>
</dbReference>
<proteinExistence type="predicted"/>
<feature type="domain" description="NAD-dependent epimerase/dehydratase" evidence="1">
    <location>
        <begin position="5"/>
        <end position="234"/>
    </location>
</feature>
<dbReference type="GO" id="GO:0050577">
    <property type="term" value="F:GDP-L-fucose synthase activity"/>
    <property type="evidence" value="ECO:0007669"/>
    <property type="project" value="UniProtKB-EC"/>
</dbReference>
<sequence>MFSTALVVGSDGFLGRNLVTHLEARNVAVFRIGRDKGDLSLPGVAEAAFAAVPKVEKIFHTVTRQRTGPSQFKLQAELMRINTLLHLNILEAWQQSQPQAKMISMGSSCTYPESDSPLNESMFGGGGAHPSVYGYAHGKLTIATGSQAYGQQYGLKWLHCVLATMFGPHDNKAEDRSHFMGAMIERAVREKAQNLPKFTVWGNHETVREVLYVDDQIEAILAADSAFENQVLNVAANTPVTVKQSAEAILKALAWDVPISSPEGSFQGTHYKMLDSSSFLNTTGWTPKIPLIDGVKRLLTCEYASANTGHKMPL</sequence>
<dbReference type="SUPFAM" id="SSF51735">
    <property type="entry name" value="NAD(P)-binding Rossmann-fold domains"/>
    <property type="match status" value="1"/>
</dbReference>
<keyword evidence="2" id="KW-0560">Oxidoreductase</keyword>
<reference evidence="2" key="1">
    <citation type="journal article" date="2018" name="Genome Announc.">
        <title>Draft Genome Sequence of "Candidatus Phycosocius bacilliformis," an Alphaproteobacterial Ectosymbiont of the Hydrocarbon-Producing Green Alga Botryococcus braunii.</title>
        <authorList>
            <person name="Tanabe Y."/>
            <person name="Yamaguchi H."/>
            <person name="Watanabe M.M."/>
        </authorList>
    </citation>
    <scope>NUCLEOTIDE SEQUENCE [LARGE SCALE GENOMIC DNA]</scope>
    <source>
        <strain evidence="2">BOTRYCO-2</strain>
    </source>
</reference>
<protein>
    <submittedName>
        <fullName evidence="2">GDP-L-fucose synthase</fullName>
        <ecNumber evidence="2">1.1.1.271</ecNumber>
    </submittedName>
</protein>
<name>A0A2P2E6F8_9PROT</name>
<dbReference type="EMBL" id="BFBR01000001">
    <property type="protein sequence ID" value="GBF56653.1"/>
    <property type="molecule type" value="Genomic_DNA"/>
</dbReference>
<dbReference type="AlphaFoldDB" id="A0A2P2E6F8"/>
<dbReference type="RefSeq" id="WP_238164799.1">
    <property type="nucleotide sequence ID" value="NZ_BFBR01000001.1"/>
</dbReference>
<dbReference type="Gene3D" id="3.40.50.720">
    <property type="entry name" value="NAD(P)-binding Rossmann-like Domain"/>
    <property type="match status" value="1"/>
</dbReference>
<evidence type="ECO:0000313" key="2">
    <source>
        <dbReference type="EMBL" id="GBF56653.1"/>
    </source>
</evidence>